<evidence type="ECO:0000313" key="4">
    <source>
        <dbReference type="Proteomes" id="UP000232722"/>
    </source>
</evidence>
<gene>
    <name evidence="2" type="ORF">RhiirA1_529372</name>
    <name evidence="1" type="ORF">RhiirA5_502314</name>
</gene>
<sequence>MLLTFFFCETPVMNFKSQVGRNTWGFGLTFKSQVSNLIPAFDYIPWFCS</sequence>
<dbReference type="Proteomes" id="UP000232722">
    <property type="component" value="Unassembled WGS sequence"/>
</dbReference>
<evidence type="ECO:0000313" key="3">
    <source>
        <dbReference type="Proteomes" id="UP000232688"/>
    </source>
</evidence>
<reference evidence="1 4" key="2">
    <citation type="submission" date="2017-09" db="EMBL/GenBank/DDBJ databases">
        <title>Extensive intraspecific genome diversity in a model arbuscular mycorrhizal fungus.</title>
        <authorList>
            <person name="Chen E.C."/>
            <person name="Morin E."/>
            <person name="Beaudet D."/>
            <person name="Noel J."/>
            <person name="Ndikumana S."/>
            <person name="Charron P."/>
            <person name="St-Onge C."/>
            <person name="Giorgi J."/>
            <person name="Grigoriev I.V."/>
            <person name="Roux C."/>
            <person name="Martin F.M."/>
            <person name="Corradi N."/>
        </authorList>
    </citation>
    <scope>NUCLEOTIDE SEQUENCE [LARGE SCALE GENOMIC DNA]</scope>
    <source>
        <strain evidence="1 4">A5</strain>
    </source>
</reference>
<reference evidence="2 3" key="3">
    <citation type="submission" date="2017-10" db="EMBL/GenBank/DDBJ databases">
        <title>Extensive intraspecific genome diversity in a model arbuscular mycorrhizal fungus.</title>
        <authorList>
            <person name="Chen E.C.H."/>
            <person name="Morin E."/>
            <person name="Baudet D."/>
            <person name="Noel J."/>
            <person name="Ndikumana S."/>
            <person name="Charron P."/>
            <person name="St-Onge C."/>
            <person name="Giorgi J."/>
            <person name="Grigoriev I.V."/>
            <person name="Roux C."/>
            <person name="Martin F.M."/>
            <person name="Corradi N."/>
        </authorList>
    </citation>
    <scope>NUCLEOTIDE SEQUENCE [LARGE SCALE GENOMIC DNA]</scope>
    <source>
        <strain evidence="2 3">A1</strain>
    </source>
</reference>
<protein>
    <submittedName>
        <fullName evidence="2">Uncharacterized protein</fullName>
    </submittedName>
</protein>
<proteinExistence type="predicted"/>
<reference evidence="1 4" key="1">
    <citation type="submission" date="2016-04" db="EMBL/GenBank/DDBJ databases">
        <title>Genome analyses suggest a sexual origin of heterokaryosis in a supposedly ancient asexual fungus.</title>
        <authorList>
            <person name="Ropars J."/>
            <person name="Sedzielewska K."/>
            <person name="Noel J."/>
            <person name="Charron P."/>
            <person name="Farinelli L."/>
            <person name="Marton T."/>
            <person name="Kruger M."/>
            <person name="Pelin A."/>
            <person name="Brachmann A."/>
            <person name="Corradi N."/>
        </authorList>
    </citation>
    <scope>NUCLEOTIDE SEQUENCE [LARGE SCALE GENOMIC DNA]</scope>
    <source>
        <strain evidence="1 4">A5</strain>
    </source>
</reference>
<evidence type="ECO:0000313" key="1">
    <source>
        <dbReference type="EMBL" id="PKC05141.1"/>
    </source>
</evidence>
<dbReference type="EMBL" id="LLXJ01000913">
    <property type="protein sequence ID" value="PKC05141.1"/>
    <property type="molecule type" value="Genomic_DNA"/>
</dbReference>
<dbReference type="Proteomes" id="UP000232688">
    <property type="component" value="Unassembled WGS sequence"/>
</dbReference>
<dbReference type="VEuPathDB" id="FungiDB:RhiirA1_529372"/>
<comment type="caution">
    <text evidence="2">The sequence shown here is derived from an EMBL/GenBank/DDBJ whole genome shotgun (WGS) entry which is preliminary data.</text>
</comment>
<dbReference type="EMBL" id="LLXH01000043">
    <property type="protein sequence ID" value="PKC74729.1"/>
    <property type="molecule type" value="Genomic_DNA"/>
</dbReference>
<evidence type="ECO:0000313" key="2">
    <source>
        <dbReference type="EMBL" id="PKC74729.1"/>
    </source>
</evidence>
<reference evidence="2 3" key="4">
    <citation type="submission" date="2017-10" db="EMBL/GenBank/DDBJ databases">
        <title>Genome analyses suggest a sexual origin of heterokaryosis in a supposedly ancient asexual fungus.</title>
        <authorList>
            <person name="Corradi N."/>
            <person name="Sedzielewska K."/>
            <person name="Noel J."/>
            <person name="Charron P."/>
            <person name="Farinelli L."/>
            <person name="Marton T."/>
            <person name="Kruger M."/>
            <person name="Pelin A."/>
            <person name="Brachmann A."/>
            <person name="Corradi N."/>
        </authorList>
    </citation>
    <scope>NUCLEOTIDE SEQUENCE [LARGE SCALE GENOMIC DNA]</scope>
    <source>
        <strain evidence="2 3">A1</strain>
    </source>
</reference>
<dbReference type="AlphaFoldDB" id="A0A2I1FI06"/>
<accession>A0A2I1FI06</accession>
<organism evidence="2 3">
    <name type="scientific">Rhizophagus irregularis</name>
    <dbReference type="NCBI Taxonomy" id="588596"/>
    <lineage>
        <taxon>Eukaryota</taxon>
        <taxon>Fungi</taxon>
        <taxon>Fungi incertae sedis</taxon>
        <taxon>Mucoromycota</taxon>
        <taxon>Glomeromycotina</taxon>
        <taxon>Glomeromycetes</taxon>
        <taxon>Glomerales</taxon>
        <taxon>Glomeraceae</taxon>
        <taxon>Rhizophagus</taxon>
    </lineage>
</organism>
<name>A0A2I1FI06_9GLOM</name>